<dbReference type="Proteomes" id="UP001165960">
    <property type="component" value="Unassembled WGS sequence"/>
</dbReference>
<organism evidence="1 2">
    <name type="scientific">Entomophthora muscae</name>
    <dbReference type="NCBI Taxonomy" id="34485"/>
    <lineage>
        <taxon>Eukaryota</taxon>
        <taxon>Fungi</taxon>
        <taxon>Fungi incertae sedis</taxon>
        <taxon>Zoopagomycota</taxon>
        <taxon>Entomophthoromycotina</taxon>
        <taxon>Entomophthoromycetes</taxon>
        <taxon>Entomophthorales</taxon>
        <taxon>Entomophthoraceae</taxon>
        <taxon>Entomophthora</taxon>
    </lineage>
</organism>
<evidence type="ECO:0000313" key="2">
    <source>
        <dbReference type="Proteomes" id="UP001165960"/>
    </source>
</evidence>
<sequence length="202" mass="22792">MFLLAFFLAAAVRAGLEGTRDITVHTYIQTGSAQYVACGMPGNHLDLTRITAVNGLIKETQCGACLKVTSGLPGTKPQYVMAVDIVQVGLDLNEDVFFKLYGTNTGRFTGRWKLAHPKHCQGIVTGGSYNLPGRNLFPKKTKRKTKTTTKRKRKRKTKTKRKRKRTPKKKRSKRRKRHVSPQRSISSFHSSTRLGLDWNYLV</sequence>
<proteinExistence type="predicted"/>
<gene>
    <name evidence="1" type="ORF">DSO57_1032236</name>
</gene>
<protein>
    <submittedName>
        <fullName evidence="1">Uncharacterized protein</fullName>
    </submittedName>
</protein>
<comment type="caution">
    <text evidence="1">The sequence shown here is derived from an EMBL/GenBank/DDBJ whole genome shotgun (WGS) entry which is preliminary data.</text>
</comment>
<keyword evidence="2" id="KW-1185">Reference proteome</keyword>
<evidence type="ECO:0000313" key="1">
    <source>
        <dbReference type="EMBL" id="KAJ9071952.1"/>
    </source>
</evidence>
<name>A0ACC2TBM9_9FUNG</name>
<reference evidence="1" key="1">
    <citation type="submission" date="2022-04" db="EMBL/GenBank/DDBJ databases">
        <title>Genome of the entomopathogenic fungus Entomophthora muscae.</title>
        <authorList>
            <person name="Elya C."/>
            <person name="Lovett B.R."/>
            <person name="Lee E."/>
            <person name="Macias A.M."/>
            <person name="Hajek A.E."/>
            <person name="De Bivort B.L."/>
            <person name="Kasson M.T."/>
            <person name="De Fine Licht H.H."/>
            <person name="Stajich J.E."/>
        </authorList>
    </citation>
    <scope>NUCLEOTIDE SEQUENCE</scope>
    <source>
        <strain evidence="1">Berkeley</strain>
    </source>
</reference>
<accession>A0ACC2TBM9</accession>
<dbReference type="EMBL" id="QTSX02003080">
    <property type="protein sequence ID" value="KAJ9071952.1"/>
    <property type="molecule type" value="Genomic_DNA"/>
</dbReference>